<feature type="transmembrane region" description="Helical" evidence="1">
    <location>
        <begin position="7"/>
        <end position="30"/>
    </location>
</feature>
<reference evidence="3 4" key="1">
    <citation type="submission" date="2016-11" db="EMBL/GenBank/DDBJ databases">
        <authorList>
            <person name="Jaros S."/>
            <person name="Januszkiewicz K."/>
            <person name="Wedrychowicz H."/>
        </authorList>
    </citation>
    <scope>NUCLEOTIDE SEQUENCE [LARGE SCALE GENOMIC DNA]</scope>
    <source>
        <strain evidence="3 4">DSM 27406</strain>
    </source>
</reference>
<dbReference type="OrthoDB" id="1489065at2"/>
<dbReference type="PANTHER" id="PTHR30441:SF8">
    <property type="entry name" value="DUF748 DOMAIN-CONTAINING PROTEIN"/>
    <property type="match status" value="1"/>
</dbReference>
<name>A0A1M7B2Q9_9BACT</name>
<evidence type="ECO:0000259" key="2">
    <source>
        <dbReference type="Pfam" id="PF05170"/>
    </source>
</evidence>
<evidence type="ECO:0000256" key="1">
    <source>
        <dbReference type="SAM" id="Phobius"/>
    </source>
</evidence>
<keyword evidence="1" id="KW-0472">Membrane</keyword>
<dbReference type="InterPro" id="IPR052894">
    <property type="entry name" value="AsmA-related"/>
</dbReference>
<keyword evidence="4" id="KW-1185">Reference proteome</keyword>
<dbReference type="Pfam" id="PF05170">
    <property type="entry name" value="AsmA"/>
    <property type="match status" value="2"/>
</dbReference>
<gene>
    <name evidence="3" type="ORF">SAMN05444266_103506</name>
</gene>
<sequence length="806" mass="89625">MRKWLRLTLIILGGFLVLIFLLFLGLALYIKANKAAFLDQVTAQINDKIDGKVLIADMEPSLIRNFPNISLGLKQVQLQDSLYPVHKRPLLDVQEVYIRLNTWSILRKRVDVKEIIVENGTICLYTDSSGYTNTSMLQRKSPSPKKKSKDADIGHLLLQNITFIIENKQKLKHFELEVKSLSGRTRNQGDSLRIALNINMISKHFEFNTDKGSYLKDKPMEMPLHLTFNKKSKVLLVPEQEIKIDNQPVLIGGQFVFAEKPPAFSLKITANQVLLKEAASWLPPNISTKLNDIGLEKPLDAVANLDGHMKFRDTPRVVVKWKTVNNALHTSLGQWTNCSFTGDFNNQVLPITDHTDANSAVNIFNLTASFGEVPVKADTIRVVNLKQPLLRGHFQSSFQLAKLNGAEELPLAFSAGSAVADLNYTGPLMKNDPTPSALLGVVQVTNAAFSYQPRALNFKNCNATLRFTGQDLLLENIKLQSGNSSLFMNGQMKNVLNFYFTAPEKIVLDWNIKSPLVDLNEFKSYLSPRVSKKKQAAHRKAKLSRVGAQLDEVLAASNVNMNVQLDKTTYKHFTAQNVKAVLALTESDILLNNIGLQLASGSLNMKGKVHQQGNNNYFDVAAGFVNVNMSQLFYAFDNFGMEGLTYKNIKGVATVRTNMKGNILDNGSLAKRSLNGSIQLAMKKGAIVDFGPLADIGNFVFKKRRLDSITFDNLNNTFRVENGKVIIPPMRIASSAVNIDLQGVYGLGGGTNIQMQIPLRNPNRDTAVTDEAERYRRSRKGIILNLHAVDGPDGKVKIKMGKGNED</sequence>
<organism evidence="3 4">
    <name type="scientific">Chitinophaga jiangningensis</name>
    <dbReference type="NCBI Taxonomy" id="1419482"/>
    <lineage>
        <taxon>Bacteria</taxon>
        <taxon>Pseudomonadati</taxon>
        <taxon>Bacteroidota</taxon>
        <taxon>Chitinophagia</taxon>
        <taxon>Chitinophagales</taxon>
        <taxon>Chitinophagaceae</taxon>
        <taxon>Chitinophaga</taxon>
    </lineage>
</organism>
<keyword evidence="1" id="KW-1133">Transmembrane helix</keyword>
<dbReference type="Proteomes" id="UP000184420">
    <property type="component" value="Unassembled WGS sequence"/>
</dbReference>
<dbReference type="STRING" id="1419482.SAMN05444266_103506"/>
<evidence type="ECO:0000313" key="4">
    <source>
        <dbReference type="Proteomes" id="UP000184420"/>
    </source>
</evidence>
<dbReference type="InterPro" id="IPR007844">
    <property type="entry name" value="AsmA"/>
</dbReference>
<keyword evidence="1" id="KW-0812">Transmembrane</keyword>
<dbReference type="GO" id="GO:0005886">
    <property type="term" value="C:plasma membrane"/>
    <property type="evidence" value="ECO:0007669"/>
    <property type="project" value="TreeGrafter"/>
</dbReference>
<dbReference type="RefSeq" id="WP_073080344.1">
    <property type="nucleotide sequence ID" value="NZ_FRBL01000003.1"/>
</dbReference>
<feature type="domain" description="AsmA" evidence="2">
    <location>
        <begin position="486"/>
        <end position="727"/>
    </location>
</feature>
<feature type="domain" description="AsmA" evidence="2">
    <location>
        <begin position="1"/>
        <end position="182"/>
    </location>
</feature>
<dbReference type="GO" id="GO:0090313">
    <property type="term" value="P:regulation of protein targeting to membrane"/>
    <property type="evidence" value="ECO:0007669"/>
    <property type="project" value="TreeGrafter"/>
</dbReference>
<dbReference type="EMBL" id="FRBL01000003">
    <property type="protein sequence ID" value="SHL49253.1"/>
    <property type="molecule type" value="Genomic_DNA"/>
</dbReference>
<proteinExistence type="predicted"/>
<accession>A0A1M7B2Q9</accession>
<protein>
    <submittedName>
        <fullName evidence="3">AsmA family protein</fullName>
    </submittedName>
</protein>
<dbReference type="PANTHER" id="PTHR30441">
    <property type="entry name" value="DUF748 DOMAIN-CONTAINING PROTEIN"/>
    <property type="match status" value="1"/>
</dbReference>
<evidence type="ECO:0000313" key="3">
    <source>
        <dbReference type="EMBL" id="SHL49253.1"/>
    </source>
</evidence>
<dbReference type="AlphaFoldDB" id="A0A1M7B2Q9"/>